<evidence type="ECO:0000313" key="2">
    <source>
        <dbReference type="Proteomes" id="UP001501102"/>
    </source>
</evidence>
<keyword evidence="2" id="KW-1185">Reference proteome</keyword>
<evidence type="ECO:0000313" key="1">
    <source>
        <dbReference type="EMBL" id="GAA2929266.1"/>
    </source>
</evidence>
<dbReference type="EMBL" id="BAAAXZ010000101">
    <property type="protein sequence ID" value="GAA2929266.1"/>
    <property type="molecule type" value="Genomic_DNA"/>
</dbReference>
<name>A0ABN3WXQ7_STRTU</name>
<protein>
    <submittedName>
        <fullName evidence="1">Uncharacterized protein</fullName>
    </submittedName>
</protein>
<dbReference type="Proteomes" id="UP001501102">
    <property type="component" value="Unassembled WGS sequence"/>
</dbReference>
<organism evidence="1 2">
    <name type="scientific">Streptomyces thioluteus</name>
    <dbReference type="NCBI Taxonomy" id="66431"/>
    <lineage>
        <taxon>Bacteria</taxon>
        <taxon>Bacillati</taxon>
        <taxon>Actinomycetota</taxon>
        <taxon>Actinomycetes</taxon>
        <taxon>Kitasatosporales</taxon>
        <taxon>Streptomycetaceae</taxon>
        <taxon>Streptomyces</taxon>
    </lineage>
</organism>
<sequence>MALAQRRGQAVGQAEEAAAAAPVLAEGVAVRGAAVGVREVAREVVEVGHGGAAPAVDGLAGVADGGDGVARAGPEQAGEQEALGDGGVLVLVEEDHLELLAQDAADLGAGAGGLGGEGYLVAEVEEVAGALLRAVRLDEAGQLAAGAGGLGGLAQVGVGEPGSFERGEQLLVVGPQGGRVDQVLGELAVEGEEVGDEVGERAW</sequence>
<comment type="caution">
    <text evidence="1">The sequence shown here is derived from an EMBL/GenBank/DDBJ whole genome shotgun (WGS) entry which is preliminary data.</text>
</comment>
<accession>A0ABN3WXQ7</accession>
<proteinExistence type="predicted"/>
<reference evidence="1 2" key="1">
    <citation type="journal article" date="2019" name="Int. J. Syst. Evol. Microbiol.">
        <title>The Global Catalogue of Microorganisms (GCM) 10K type strain sequencing project: providing services to taxonomists for standard genome sequencing and annotation.</title>
        <authorList>
            <consortium name="The Broad Institute Genomics Platform"/>
            <consortium name="The Broad Institute Genome Sequencing Center for Infectious Disease"/>
            <person name="Wu L."/>
            <person name="Ma J."/>
        </authorList>
    </citation>
    <scope>NUCLEOTIDE SEQUENCE [LARGE SCALE GENOMIC DNA]</scope>
    <source>
        <strain evidence="1 2">JCM 4087</strain>
    </source>
</reference>
<gene>
    <name evidence="1" type="ORF">GCM10020221_26350</name>
</gene>